<reference evidence="1" key="1">
    <citation type="submission" date="2022-12" db="EMBL/GenBank/DDBJ databases">
        <authorList>
            <person name="Krivoruchko A.V."/>
            <person name="Elkin A."/>
        </authorList>
    </citation>
    <scope>NUCLEOTIDE SEQUENCE</scope>
    <source>
        <strain evidence="1">IEGM 1391</strain>
    </source>
</reference>
<evidence type="ECO:0000313" key="2">
    <source>
        <dbReference type="Proteomes" id="UP001081071"/>
    </source>
</evidence>
<sequence length="104" mass="10974">MTHTHTPEIDAVVGGAQHRLDTLRQTHERLDRIRFRVTSPDNLVTVVADGSGAMIELELADNLGSVTARVLASTITSVAAGAAAGALDHREGILQSLQASFTDS</sequence>
<dbReference type="RefSeq" id="WP_269608604.1">
    <property type="nucleotide sequence ID" value="NZ_JAPWIJ010000019.1"/>
</dbReference>
<dbReference type="InterPro" id="IPR004401">
    <property type="entry name" value="YbaB/EbfC"/>
</dbReference>
<keyword evidence="2" id="KW-1185">Reference proteome</keyword>
<gene>
    <name evidence="1" type="ORF">O4220_26890</name>
</gene>
<dbReference type="InterPro" id="IPR036894">
    <property type="entry name" value="YbaB-like_sf"/>
</dbReference>
<dbReference type="Proteomes" id="UP001081071">
    <property type="component" value="Unassembled WGS sequence"/>
</dbReference>
<name>A0ABT4MME3_9NOCA</name>
<accession>A0ABT4MME3</accession>
<evidence type="ECO:0000313" key="1">
    <source>
        <dbReference type="EMBL" id="MCZ4522165.1"/>
    </source>
</evidence>
<protein>
    <submittedName>
        <fullName evidence="1">YbaB/EbfC family nucleoid-associated protein</fullName>
    </submittedName>
</protein>
<dbReference type="SUPFAM" id="SSF82607">
    <property type="entry name" value="YbaB-like"/>
    <property type="match status" value="1"/>
</dbReference>
<dbReference type="EMBL" id="JAPWIJ010000019">
    <property type="protein sequence ID" value="MCZ4522165.1"/>
    <property type="molecule type" value="Genomic_DNA"/>
</dbReference>
<dbReference type="Gene3D" id="3.30.1310.10">
    <property type="entry name" value="Nucleoid-associated protein YbaB-like domain"/>
    <property type="match status" value="1"/>
</dbReference>
<dbReference type="Pfam" id="PF02575">
    <property type="entry name" value="YbaB_DNA_bd"/>
    <property type="match status" value="1"/>
</dbReference>
<proteinExistence type="predicted"/>
<organism evidence="1 2">
    <name type="scientific">Rhodococcus ruber</name>
    <dbReference type="NCBI Taxonomy" id="1830"/>
    <lineage>
        <taxon>Bacteria</taxon>
        <taxon>Bacillati</taxon>
        <taxon>Actinomycetota</taxon>
        <taxon>Actinomycetes</taxon>
        <taxon>Mycobacteriales</taxon>
        <taxon>Nocardiaceae</taxon>
        <taxon>Rhodococcus</taxon>
    </lineage>
</organism>
<comment type="caution">
    <text evidence="1">The sequence shown here is derived from an EMBL/GenBank/DDBJ whole genome shotgun (WGS) entry which is preliminary data.</text>
</comment>